<protein>
    <submittedName>
        <fullName evidence="2">Uncharacterized protein</fullName>
    </submittedName>
</protein>
<accession>A0AAV3XX47</accession>
<keyword evidence="3" id="KW-1185">Reference proteome</keyword>
<comment type="caution">
    <text evidence="2">The sequence shown here is derived from an EMBL/GenBank/DDBJ whole genome shotgun (WGS) entry which is preliminary data.</text>
</comment>
<evidence type="ECO:0000256" key="1">
    <source>
        <dbReference type="SAM" id="MobiDB-lite"/>
    </source>
</evidence>
<dbReference type="Proteomes" id="UP000735302">
    <property type="component" value="Unassembled WGS sequence"/>
</dbReference>
<sequence length="191" mass="21379">MPVSYNLALPLGQEKTGRSYEGRSEIFFFIRKRRQLKNKKSGAEAKAIFKGPFYDQMLLLSDYIREKSNLVENDTESLVEEDMALECDSVQLVGSVETATPASTLSRSVTPTATLQESEEQGVGACADPPIALPPQPLGMRVSPIEPQQRNSKKELRRSFRERNDLIDSTLHEMSARSEVLFDSLQKNILG</sequence>
<dbReference type="EMBL" id="BLXT01000132">
    <property type="protein sequence ID" value="GFN74493.1"/>
    <property type="molecule type" value="Genomic_DNA"/>
</dbReference>
<evidence type="ECO:0000313" key="2">
    <source>
        <dbReference type="EMBL" id="GFN74493.1"/>
    </source>
</evidence>
<name>A0AAV3XX47_9GAST</name>
<proteinExistence type="predicted"/>
<feature type="region of interest" description="Disordered" evidence="1">
    <location>
        <begin position="118"/>
        <end position="160"/>
    </location>
</feature>
<evidence type="ECO:0000313" key="3">
    <source>
        <dbReference type="Proteomes" id="UP000735302"/>
    </source>
</evidence>
<dbReference type="AlphaFoldDB" id="A0AAV3XX47"/>
<reference evidence="2 3" key="1">
    <citation type="journal article" date="2021" name="Elife">
        <title>Chloroplast acquisition without the gene transfer in kleptoplastic sea slugs, Plakobranchus ocellatus.</title>
        <authorList>
            <person name="Maeda T."/>
            <person name="Takahashi S."/>
            <person name="Yoshida T."/>
            <person name="Shimamura S."/>
            <person name="Takaki Y."/>
            <person name="Nagai Y."/>
            <person name="Toyoda A."/>
            <person name="Suzuki Y."/>
            <person name="Arimoto A."/>
            <person name="Ishii H."/>
            <person name="Satoh N."/>
            <person name="Nishiyama T."/>
            <person name="Hasebe M."/>
            <person name="Maruyama T."/>
            <person name="Minagawa J."/>
            <person name="Obokata J."/>
            <person name="Shigenobu S."/>
        </authorList>
    </citation>
    <scope>NUCLEOTIDE SEQUENCE [LARGE SCALE GENOMIC DNA]</scope>
</reference>
<gene>
    <name evidence="2" type="ORF">PoB_000099900</name>
</gene>
<organism evidence="2 3">
    <name type="scientific">Plakobranchus ocellatus</name>
    <dbReference type="NCBI Taxonomy" id="259542"/>
    <lineage>
        <taxon>Eukaryota</taxon>
        <taxon>Metazoa</taxon>
        <taxon>Spiralia</taxon>
        <taxon>Lophotrochozoa</taxon>
        <taxon>Mollusca</taxon>
        <taxon>Gastropoda</taxon>
        <taxon>Heterobranchia</taxon>
        <taxon>Euthyneura</taxon>
        <taxon>Panpulmonata</taxon>
        <taxon>Sacoglossa</taxon>
        <taxon>Placobranchoidea</taxon>
        <taxon>Plakobranchidae</taxon>
        <taxon>Plakobranchus</taxon>
    </lineage>
</organism>